<evidence type="ECO:0000256" key="1">
    <source>
        <dbReference type="ARBA" id="ARBA00008080"/>
    </source>
</evidence>
<dbReference type="SUPFAM" id="SSF46946">
    <property type="entry name" value="S13-like H2TH domain"/>
    <property type="match status" value="1"/>
</dbReference>
<evidence type="ECO:0000313" key="11">
    <source>
        <dbReference type="Proteomes" id="UP000178849"/>
    </source>
</evidence>
<organism evidence="10 11">
    <name type="scientific">Candidatus Komeilibacteria bacterium RIFCSPLOWO2_01_FULL_45_10</name>
    <dbReference type="NCBI Taxonomy" id="1798550"/>
    <lineage>
        <taxon>Bacteria</taxon>
        <taxon>Candidatus Komeiliibacteriota</taxon>
    </lineage>
</organism>
<dbReference type="Proteomes" id="UP000178849">
    <property type="component" value="Unassembled WGS sequence"/>
</dbReference>
<dbReference type="GO" id="GO:0000049">
    <property type="term" value="F:tRNA binding"/>
    <property type="evidence" value="ECO:0007669"/>
    <property type="project" value="UniProtKB-UniRule"/>
</dbReference>
<reference evidence="10 11" key="1">
    <citation type="journal article" date="2016" name="Nat. Commun.">
        <title>Thousands of microbial genomes shed light on interconnected biogeochemical processes in an aquifer system.</title>
        <authorList>
            <person name="Anantharaman K."/>
            <person name="Brown C.T."/>
            <person name="Hug L.A."/>
            <person name="Sharon I."/>
            <person name="Castelle C.J."/>
            <person name="Probst A.J."/>
            <person name="Thomas B.C."/>
            <person name="Singh A."/>
            <person name="Wilkins M.J."/>
            <person name="Karaoz U."/>
            <person name="Brodie E.L."/>
            <person name="Williams K.H."/>
            <person name="Hubbard S.S."/>
            <person name="Banfield J.F."/>
        </authorList>
    </citation>
    <scope>NUCLEOTIDE SEQUENCE [LARGE SCALE GENOMIC DNA]</scope>
</reference>
<dbReference type="STRING" id="1798550.A2927_01875"/>
<dbReference type="InterPro" id="IPR027437">
    <property type="entry name" value="Rbsml_uS13_C"/>
</dbReference>
<dbReference type="InterPro" id="IPR018269">
    <property type="entry name" value="Ribosomal_uS13_CS"/>
</dbReference>
<dbReference type="FunFam" id="1.10.8.50:FF:000001">
    <property type="entry name" value="30S ribosomal protein S13"/>
    <property type="match status" value="1"/>
</dbReference>
<dbReference type="PIRSF" id="PIRSF002134">
    <property type="entry name" value="Ribosomal_S13"/>
    <property type="match status" value="1"/>
</dbReference>
<dbReference type="PROSITE" id="PS50159">
    <property type="entry name" value="RIBOSOMAL_S13_2"/>
    <property type="match status" value="1"/>
</dbReference>
<keyword evidence="7" id="KW-0820">tRNA-binding</keyword>
<dbReference type="InterPro" id="IPR001892">
    <property type="entry name" value="Ribosomal_uS13"/>
</dbReference>
<dbReference type="GO" id="GO:0003735">
    <property type="term" value="F:structural constituent of ribosome"/>
    <property type="evidence" value="ECO:0007669"/>
    <property type="project" value="InterPro"/>
</dbReference>
<dbReference type="PANTHER" id="PTHR10871:SF1">
    <property type="entry name" value="SMALL RIBOSOMAL SUBUNIT PROTEIN US13M"/>
    <property type="match status" value="1"/>
</dbReference>
<evidence type="ECO:0000256" key="8">
    <source>
        <dbReference type="RuleBase" id="RU003830"/>
    </source>
</evidence>
<dbReference type="InterPro" id="IPR019980">
    <property type="entry name" value="Ribosomal_uS13_bac-type"/>
</dbReference>
<dbReference type="Gene3D" id="4.10.910.10">
    <property type="entry name" value="30s ribosomal protein s13, domain 2"/>
    <property type="match status" value="1"/>
</dbReference>
<evidence type="ECO:0000313" key="10">
    <source>
        <dbReference type="EMBL" id="OGY88593.1"/>
    </source>
</evidence>
<keyword evidence="4 7" id="KW-0689">Ribosomal protein</keyword>
<proteinExistence type="inferred from homology"/>
<evidence type="ECO:0000256" key="3">
    <source>
        <dbReference type="ARBA" id="ARBA00022884"/>
    </source>
</evidence>
<name>A0A1G2BHA1_9BACT</name>
<dbReference type="Pfam" id="PF00416">
    <property type="entry name" value="Ribosomal_S13"/>
    <property type="match status" value="1"/>
</dbReference>
<dbReference type="PANTHER" id="PTHR10871">
    <property type="entry name" value="30S RIBOSOMAL PROTEIN S13/40S RIBOSOMAL PROTEIN S18"/>
    <property type="match status" value="1"/>
</dbReference>
<comment type="function">
    <text evidence="7">Located at the top of the head of the 30S subunit, it contacts several helices of the 16S rRNA. In the 70S ribosome it contacts the 23S rRNA (bridge B1a) and protein L5 of the 50S subunit (bridge B1b), connecting the 2 subunits; these bridges are implicated in subunit movement. Contacts the tRNAs in the A and P-sites.</text>
</comment>
<evidence type="ECO:0000256" key="7">
    <source>
        <dbReference type="HAMAP-Rule" id="MF_01315"/>
    </source>
</evidence>
<dbReference type="InterPro" id="IPR010979">
    <property type="entry name" value="Ribosomal_uS13-like_H2TH"/>
</dbReference>
<comment type="caution">
    <text evidence="10">The sequence shown here is derived from an EMBL/GenBank/DDBJ whole genome shotgun (WGS) entry which is preliminary data.</text>
</comment>
<evidence type="ECO:0000256" key="5">
    <source>
        <dbReference type="ARBA" id="ARBA00023274"/>
    </source>
</evidence>
<feature type="region of interest" description="Disordered" evidence="9">
    <location>
        <begin position="96"/>
        <end position="130"/>
    </location>
</feature>
<comment type="subunit">
    <text evidence="7">Part of the 30S ribosomal subunit. Forms a loose heterodimer with protein S19. Forms two bridges to the 50S subunit in the 70S ribosome.</text>
</comment>
<dbReference type="GO" id="GO:0006412">
    <property type="term" value="P:translation"/>
    <property type="evidence" value="ECO:0007669"/>
    <property type="project" value="UniProtKB-UniRule"/>
</dbReference>
<dbReference type="HAMAP" id="MF_01315">
    <property type="entry name" value="Ribosomal_uS13"/>
    <property type="match status" value="1"/>
</dbReference>
<dbReference type="EMBL" id="MHKL01000045">
    <property type="protein sequence ID" value="OGY88593.1"/>
    <property type="molecule type" value="Genomic_DNA"/>
</dbReference>
<dbReference type="NCBIfam" id="TIGR03631">
    <property type="entry name" value="uS13_bact"/>
    <property type="match status" value="1"/>
</dbReference>
<dbReference type="AlphaFoldDB" id="A0A1G2BHA1"/>
<evidence type="ECO:0000256" key="2">
    <source>
        <dbReference type="ARBA" id="ARBA00022730"/>
    </source>
</evidence>
<comment type="similarity">
    <text evidence="1 7 8">Belongs to the universal ribosomal protein uS13 family.</text>
</comment>
<dbReference type="Gene3D" id="1.10.8.50">
    <property type="match status" value="1"/>
</dbReference>
<accession>A0A1G2BHA1</accession>
<dbReference type="GO" id="GO:0015935">
    <property type="term" value="C:small ribosomal subunit"/>
    <property type="evidence" value="ECO:0007669"/>
    <property type="project" value="TreeGrafter"/>
</dbReference>
<gene>
    <name evidence="7" type="primary">rpsM</name>
    <name evidence="10" type="ORF">A2927_01875</name>
</gene>
<sequence length="130" mass="14941">MLVRIAGATLPNEKRIEAALPFLYGIGLTRARKILNDLKISPDIRVKNLSESEANRLREYIEKNFKVEGELKREVLTNIKRLKEIKCYRGIRHQRGLPVRGQRTKTNSRTVRGNVRKTMGSGRKPTSQKT</sequence>
<protein>
    <recommendedName>
        <fullName evidence="6 7">Small ribosomal subunit protein uS13</fullName>
    </recommendedName>
</protein>
<evidence type="ECO:0000256" key="9">
    <source>
        <dbReference type="SAM" id="MobiDB-lite"/>
    </source>
</evidence>
<evidence type="ECO:0000256" key="6">
    <source>
        <dbReference type="ARBA" id="ARBA00035166"/>
    </source>
</evidence>
<keyword evidence="5 7" id="KW-0687">Ribonucleoprotein</keyword>
<dbReference type="GO" id="GO:0019843">
    <property type="term" value="F:rRNA binding"/>
    <property type="evidence" value="ECO:0007669"/>
    <property type="project" value="UniProtKB-UniRule"/>
</dbReference>
<evidence type="ECO:0000256" key="4">
    <source>
        <dbReference type="ARBA" id="ARBA00022980"/>
    </source>
</evidence>
<dbReference type="GO" id="GO:0005829">
    <property type="term" value="C:cytosol"/>
    <property type="evidence" value="ECO:0007669"/>
    <property type="project" value="TreeGrafter"/>
</dbReference>
<keyword evidence="3 7" id="KW-0694">RNA-binding</keyword>
<keyword evidence="2 7" id="KW-0699">rRNA-binding</keyword>
<dbReference type="PROSITE" id="PS00646">
    <property type="entry name" value="RIBOSOMAL_S13_1"/>
    <property type="match status" value="1"/>
</dbReference>